<keyword evidence="4 15" id="KW-0479">Metal-binding</keyword>
<evidence type="ECO:0000256" key="1">
    <source>
        <dbReference type="ARBA" id="ARBA00001936"/>
    </source>
</evidence>
<feature type="domain" description="ATP-grasp" evidence="17">
    <location>
        <begin position="157"/>
        <end position="366"/>
    </location>
</feature>
<evidence type="ECO:0000256" key="7">
    <source>
        <dbReference type="ARBA" id="ARBA00022842"/>
    </source>
</evidence>
<feature type="binding site" evidence="14">
    <location>
        <position position="153"/>
    </location>
    <ligand>
        <name>ATP</name>
        <dbReference type="ChEBI" id="CHEBI:30616"/>
    </ligand>
</feature>
<dbReference type="Proteomes" id="UP000295371">
    <property type="component" value="Unassembled WGS sequence"/>
</dbReference>
<keyword evidence="9 12" id="KW-0573">Peptidoglycan synthesis</keyword>
<dbReference type="PROSITE" id="PS00843">
    <property type="entry name" value="DALA_DALA_LIGASE_1"/>
    <property type="match status" value="1"/>
</dbReference>
<evidence type="ECO:0000313" key="19">
    <source>
        <dbReference type="Proteomes" id="UP000295371"/>
    </source>
</evidence>
<dbReference type="GO" id="GO:0071555">
    <property type="term" value="P:cell wall organization"/>
    <property type="evidence" value="ECO:0007669"/>
    <property type="project" value="UniProtKB-KW"/>
</dbReference>
<reference evidence="18 19" key="1">
    <citation type="submission" date="2019-03" db="EMBL/GenBank/DDBJ databases">
        <title>Genomic Encyclopedia of Archaeal and Bacterial Type Strains, Phase II (KMG-II): from individual species to whole genera.</title>
        <authorList>
            <person name="Goeker M."/>
        </authorList>
    </citation>
    <scope>NUCLEOTIDE SEQUENCE [LARGE SCALE GENOMIC DNA]</scope>
    <source>
        <strain evidence="18 19">DSM 24323</strain>
    </source>
</reference>
<evidence type="ECO:0000256" key="9">
    <source>
        <dbReference type="ARBA" id="ARBA00022984"/>
    </source>
</evidence>
<dbReference type="GO" id="GO:0005524">
    <property type="term" value="F:ATP binding"/>
    <property type="evidence" value="ECO:0007669"/>
    <property type="project" value="UniProtKB-UniRule"/>
</dbReference>
<keyword evidence="8 12" id="KW-0133">Cell shape</keyword>
<dbReference type="EMBL" id="SOAW01000001">
    <property type="protein sequence ID" value="TDT33170.1"/>
    <property type="molecule type" value="Genomic_DNA"/>
</dbReference>
<dbReference type="GO" id="GO:0008360">
    <property type="term" value="P:regulation of cell shape"/>
    <property type="evidence" value="ECO:0007669"/>
    <property type="project" value="UniProtKB-KW"/>
</dbReference>
<dbReference type="GO" id="GO:0009252">
    <property type="term" value="P:peptidoglycan biosynthetic process"/>
    <property type="evidence" value="ECO:0007669"/>
    <property type="project" value="UniProtKB-UniRule"/>
</dbReference>
<evidence type="ECO:0000256" key="11">
    <source>
        <dbReference type="ARBA" id="ARBA00023316"/>
    </source>
</evidence>
<keyword evidence="3 12" id="KW-0436">Ligase</keyword>
<dbReference type="PANTHER" id="PTHR23132">
    <property type="entry name" value="D-ALANINE--D-ALANINE LIGASE"/>
    <property type="match status" value="1"/>
</dbReference>
<dbReference type="UniPathway" id="UPA00219"/>
<dbReference type="PIRSF" id="PIRSF039102">
    <property type="entry name" value="Ddl/VanB"/>
    <property type="match status" value="1"/>
</dbReference>
<organism evidence="18 19">
    <name type="scientific">Naumannella halotolerans</name>
    <dbReference type="NCBI Taxonomy" id="993414"/>
    <lineage>
        <taxon>Bacteria</taxon>
        <taxon>Bacillati</taxon>
        <taxon>Actinomycetota</taxon>
        <taxon>Actinomycetes</taxon>
        <taxon>Propionibacteriales</taxon>
        <taxon>Propionibacteriaceae</taxon>
        <taxon>Naumannella</taxon>
    </lineage>
</organism>
<dbReference type="FunFam" id="3.30.470.20:FF:000008">
    <property type="entry name" value="D-alanine--D-alanine ligase"/>
    <property type="match status" value="1"/>
</dbReference>
<evidence type="ECO:0000259" key="17">
    <source>
        <dbReference type="PROSITE" id="PS50975"/>
    </source>
</evidence>
<evidence type="ECO:0000256" key="4">
    <source>
        <dbReference type="ARBA" id="ARBA00022723"/>
    </source>
</evidence>
<feature type="binding site" evidence="14">
    <location>
        <begin position="235"/>
        <end position="243"/>
    </location>
    <ligand>
        <name>ATP</name>
        <dbReference type="ChEBI" id="CHEBI:30616"/>
    </ligand>
</feature>
<dbReference type="HAMAP" id="MF_00047">
    <property type="entry name" value="Dala_Dala_lig"/>
    <property type="match status" value="1"/>
</dbReference>
<evidence type="ECO:0000256" key="13">
    <source>
        <dbReference type="PIRSR" id="PIRSR039102-1"/>
    </source>
</evidence>
<comment type="pathway">
    <text evidence="12">Cell wall biogenesis; peptidoglycan biosynthesis.</text>
</comment>
<dbReference type="InterPro" id="IPR011761">
    <property type="entry name" value="ATP-grasp"/>
</dbReference>
<dbReference type="Gene3D" id="3.30.1490.20">
    <property type="entry name" value="ATP-grasp fold, A domain"/>
    <property type="match status" value="1"/>
</dbReference>
<evidence type="ECO:0000256" key="16">
    <source>
        <dbReference type="PROSITE-ProRule" id="PRU00409"/>
    </source>
</evidence>
<evidence type="ECO:0000256" key="3">
    <source>
        <dbReference type="ARBA" id="ARBA00022598"/>
    </source>
</evidence>
<dbReference type="SUPFAM" id="SSF56059">
    <property type="entry name" value="Glutathione synthetase ATP-binding domain-like"/>
    <property type="match status" value="1"/>
</dbReference>
<keyword evidence="11 12" id="KW-0961">Cell wall biogenesis/degradation</keyword>
<keyword evidence="19" id="KW-1185">Reference proteome</keyword>
<dbReference type="InterPro" id="IPR011095">
    <property type="entry name" value="Dala_Dala_lig_C"/>
</dbReference>
<sequence length="376" mass="39927">MNQPHPDTARHDSGRPLRVGLIFGGTSSEHGVSCLGAAAVAQAIDSTKYELVGVGITRRGRWQRVGSDDLRGLQIRDSVLPELPEGGGPEVVLRGTGQGPVLWTEAGEEPLDVAFLMLHGPGGEDGAIQGFCESIGLRYTGSGVAASAVGMDKHLMKLLFDSAGIPIGPYVAITPDRWGADPEECLRQVSGLEFPVFVKPARAGSSQGITRVSEPAGLRAAIEVAREHDPKVVVEQGFVGAREIECGVFDSGNGPQVSVLGEVVMHGKDGFYDYESKYTPGDEVSIVVPTRVDAGVEERIRGLAAEVFAVLGCEGHARVDCFLTADDQVMINEINTLPGFTATSMFPQVWQASGIDFTAQITRLLECAMSRSVGLR</sequence>
<dbReference type="Pfam" id="PF01820">
    <property type="entry name" value="Dala_Dala_lig_N"/>
    <property type="match status" value="1"/>
</dbReference>
<dbReference type="InterPro" id="IPR000291">
    <property type="entry name" value="D-Ala_lig_Van_CS"/>
</dbReference>
<keyword evidence="10 15" id="KW-0464">Manganese</keyword>
<evidence type="ECO:0000313" key="18">
    <source>
        <dbReference type="EMBL" id="TDT33170.1"/>
    </source>
</evidence>
<comment type="cofactor">
    <cofactor evidence="15">
        <name>Mg(2+)</name>
        <dbReference type="ChEBI" id="CHEBI:18420"/>
    </cofactor>
    <cofactor evidence="15">
        <name>Mn(2+)</name>
        <dbReference type="ChEBI" id="CHEBI:29035"/>
    </cofactor>
    <text evidence="15">Binds 2 magnesium or manganese ions per subunit.</text>
</comment>
<keyword evidence="7 15" id="KW-0460">Magnesium</keyword>
<dbReference type="RefSeq" id="WP_133753723.1">
    <property type="nucleotide sequence ID" value="NZ_SOAW01000001.1"/>
</dbReference>
<dbReference type="AlphaFoldDB" id="A0A4R7J6Y6"/>
<evidence type="ECO:0000256" key="6">
    <source>
        <dbReference type="ARBA" id="ARBA00022840"/>
    </source>
</evidence>
<dbReference type="GO" id="GO:0008716">
    <property type="term" value="F:D-alanine-D-alanine ligase activity"/>
    <property type="evidence" value="ECO:0007669"/>
    <property type="project" value="UniProtKB-UniRule"/>
</dbReference>
<comment type="function">
    <text evidence="12">Cell wall formation.</text>
</comment>
<feature type="active site" evidence="13">
    <location>
        <position position="29"/>
    </location>
</feature>
<dbReference type="GO" id="GO:0046872">
    <property type="term" value="F:metal ion binding"/>
    <property type="evidence" value="ECO:0007669"/>
    <property type="project" value="UniProtKB-KW"/>
</dbReference>
<evidence type="ECO:0000256" key="2">
    <source>
        <dbReference type="ARBA" id="ARBA00010871"/>
    </source>
</evidence>
<feature type="binding site" evidence="14">
    <location>
        <begin position="205"/>
        <end position="206"/>
    </location>
    <ligand>
        <name>ATP</name>
        <dbReference type="ChEBI" id="CHEBI:30616"/>
    </ligand>
</feature>
<feature type="binding site" evidence="15">
    <location>
        <position position="333"/>
    </location>
    <ligand>
        <name>Mg(2+)</name>
        <dbReference type="ChEBI" id="CHEBI:18420"/>
        <label>1</label>
    </ligand>
</feature>
<keyword evidence="12" id="KW-0963">Cytoplasm</keyword>
<dbReference type="SUPFAM" id="SSF52440">
    <property type="entry name" value="PreATP-grasp domain"/>
    <property type="match status" value="1"/>
</dbReference>
<dbReference type="GO" id="GO:0005829">
    <property type="term" value="C:cytosol"/>
    <property type="evidence" value="ECO:0007669"/>
    <property type="project" value="TreeGrafter"/>
</dbReference>
<feature type="active site" evidence="13">
    <location>
        <position position="205"/>
    </location>
</feature>
<dbReference type="NCBIfam" id="NF002528">
    <property type="entry name" value="PRK01966.1-4"/>
    <property type="match status" value="1"/>
</dbReference>
<comment type="subcellular location">
    <subcellularLocation>
        <location evidence="12">Cytoplasm</location>
    </subcellularLocation>
</comment>
<dbReference type="Gene3D" id="3.40.50.20">
    <property type="match status" value="1"/>
</dbReference>
<comment type="similarity">
    <text evidence="2 12">Belongs to the D-alanine--D-alanine ligase family.</text>
</comment>
<dbReference type="OrthoDB" id="9813261at2"/>
<evidence type="ECO:0000256" key="15">
    <source>
        <dbReference type="PIRSR" id="PIRSR039102-3"/>
    </source>
</evidence>
<dbReference type="EC" id="6.3.2.4" evidence="12"/>
<dbReference type="Pfam" id="PF07478">
    <property type="entry name" value="Dala_Dala_lig_C"/>
    <property type="match status" value="1"/>
</dbReference>
<comment type="cofactor">
    <cofactor evidence="1">
        <name>Mn(2+)</name>
        <dbReference type="ChEBI" id="CHEBI:29035"/>
    </cofactor>
</comment>
<feature type="binding site" evidence="15">
    <location>
        <position position="333"/>
    </location>
    <ligand>
        <name>Mg(2+)</name>
        <dbReference type="ChEBI" id="CHEBI:18420"/>
        <label>2</label>
    </ligand>
</feature>
<feature type="binding site" evidence="14">
    <location>
        <begin position="197"/>
        <end position="199"/>
    </location>
    <ligand>
        <name>ATP</name>
        <dbReference type="ChEBI" id="CHEBI:30616"/>
    </ligand>
</feature>
<evidence type="ECO:0000256" key="12">
    <source>
        <dbReference type="HAMAP-Rule" id="MF_00047"/>
    </source>
</evidence>
<gene>
    <name evidence="12" type="primary">ddl</name>
    <name evidence="18" type="ORF">CLV29_0775</name>
</gene>
<comment type="catalytic activity">
    <reaction evidence="12">
        <text>2 D-alanine + ATP = D-alanyl-D-alanine + ADP + phosphate + H(+)</text>
        <dbReference type="Rhea" id="RHEA:11224"/>
        <dbReference type="ChEBI" id="CHEBI:15378"/>
        <dbReference type="ChEBI" id="CHEBI:30616"/>
        <dbReference type="ChEBI" id="CHEBI:43474"/>
        <dbReference type="ChEBI" id="CHEBI:57416"/>
        <dbReference type="ChEBI" id="CHEBI:57822"/>
        <dbReference type="ChEBI" id="CHEBI:456216"/>
        <dbReference type="EC" id="6.3.2.4"/>
    </reaction>
</comment>
<feature type="binding site" evidence="14">
    <location>
        <begin position="332"/>
        <end position="333"/>
    </location>
    <ligand>
        <name>ATP</name>
        <dbReference type="ChEBI" id="CHEBI:30616"/>
    </ligand>
</feature>
<feature type="binding site" evidence="15">
    <location>
        <position position="320"/>
    </location>
    <ligand>
        <name>Mg(2+)</name>
        <dbReference type="ChEBI" id="CHEBI:18420"/>
        <label>1</label>
    </ligand>
</feature>
<evidence type="ECO:0000256" key="8">
    <source>
        <dbReference type="ARBA" id="ARBA00022960"/>
    </source>
</evidence>
<evidence type="ECO:0000256" key="5">
    <source>
        <dbReference type="ARBA" id="ARBA00022741"/>
    </source>
</evidence>
<evidence type="ECO:0000256" key="14">
    <source>
        <dbReference type="PIRSR" id="PIRSR039102-2"/>
    </source>
</evidence>
<feature type="binding site" evidence="15">
    <location>
        <position position="335"/>
    </location>
    <ligand>
        <name>Mg(2+)</name>
        <dbReference type="ChEBI" id="CHEBI:18420"/>
        <label>2</label>
    </ligand>
</feature>
<evidence type="ECO:0000256" key="10">
    <source>
        <dbReference type="ARBA" id="ARBA00023211"/>
    </source>
</evidence>
<dbReference type="PANTHER" id="PTHR23132:SF25">
    <property type="entry name" value="D-ALANINE--D-ALANINE LIGASE A"/>
    <property type="match status" value="1"/>
</dbReference>
<keyword evidence="5 14" id="KW-0547">Nucleotide-binding</keyword>
<accession>A0A4R7J6Y6</accession>
<dbReference type="NCBIfam" id="TIGR01205">
    <property type="entry name" value="D_ala_D_alaTIGR"/>
    <property type="match status" value="1"/>
</dbReference>
<feature type="active site" evidence="13">
    <location>
        <position position="344"/>
    </location>
</feature>
<dbReference type="InterPro" id="IPR011127">
    <property type="entry name" value="Dala_Dala_lig_N"/>
</dbReference>
<name>A0A4R7J6Y6_9ACTN</name>
<protein>
    <recommendedName>
        <fullName evidence="12">D-alanine--D-alanine ligase</fullName>
        <ecNumber evidence="12">6.3.2.4</ecNumber>
    </recommendedName>
    <alternativeName>
        <fullName evidence="12">D-Ala-D-Ala ligase</fullName>
    </alternativeName>
    <alternativeName>
        <fullName evidence="12">D-alanylalanine synthetase</fullName>
    </alternativeName>
</protein>
<proteinExistence type="inferred from homology"/>
<dbReference type="Gene3D" id="3.30.470.20">
    <property type="entry name" value="ATP-grasp fold, B domain"/>
    <property type="match status" value="1"/>
</dbReference>
<keyword evidence="6 16" id="KW-0067">ATP-binding</keyword>
<dbReference type="InterPro" id="IPR005905">
    <property type="entry name" value="D_ala_D_ala"/>
</dbReference>
<dbReference type="InterPro" id="IPR013815">
    <property type="entry name" value="ATP_grasp_subdomain_1"/>
</dbReference>
<dbReference type="InterPro" id="IPR016185">
    <property type="entry name" value="PreATP-grasp_dom_sf"/>
</dbReference>
<comment type="caution">
    <text evidence="18">The sequence shown here is derived from an EMBL/GenBank/DDBJ whole genome shotgun (WGS) entry which is preliminary data.</text>
</comment>
<dbReference type="PROSITE" id="PS50975">
    <property type="entry name" value="ATP_GRASP"/>
    <property type="match status" value="1"/>
</dbReference>